<keyword evidence="3" id="KW-1185">Reference proteome</keyword>
<dbReference type="AlphaFoldDB" id="A0AAE1BKP0"/>
<dbReference type="InterPro" id="IPR000719">
    <property type="entry name" value="Prot_kinase_dom"/>
</dbReference>
<evidence type="ECO:0000259" key="1">
    <source>
        <dbReference type="PROSITE" id="PS50011"/>
    </source>
</evidence>
<gene>
    <name evidence="2" type="ORF">Pcinc_042427</name>
</gene>
<dbReference type="Gene3D" id="1.10.510.10">
    <property type="entry name" value="Transferase(Phosphotransferase) domain 1"/>
    <property type="match status" value="1"/>
</dbReference>
<sequence>MNDDHKDLSQALERVYKYLLRILRKWKVDLLPNAVVTKAKTEGGFLGEGSYGKCYRLESVDDPAIITTYAGTPLHILLKNKTVNKDNVLPVVTQIVEVIRRLTEASLCHCDLKADNIVVEFIGQSQRPKVTIIDLGLMRKFGDKVCMKPKKRRSVYIYAPELCDVNPVAVSPESQVYQVGRVMASVLEYLRASNHTLANISRDCLREEPKSRPRIEKVFRTCKKVLKNA</sequence>
<comment type="caution">
    <text evidence="2">The sequence shown here is derived from an EMBL/GenBank/DDBJ whole genome shotgun (WGS) entry which is preliminary data.</text>
</comment>
<protein>
    <recommendedName>
        <fullName evidence="1">Protein kinase domain-containing protein</fullName>
    </recommendedName>
</protein>
<feature type="domain" description="Protein kinase" evidence="1">
    <location>
        <begin position="1"/>
        <end position="229"/>
    </location>
</feature>
<dbReference type="PROSITE" id="PS50011">
    <property type="entry name" value="PROTEIN_KINASE_DOM"/>
    <property type="match status" value="1"/>
</dbReference>
<organism evidence="2 3">
    <name type="scientific">Petrolisthes cinctipes</name>
    <name type="common">Flat porcelain crab</name>
    <dbReference type="NCBI Taxonomy" id="88211"/>
    <lineage>
        <taxon>Eukaryota</taxon>
        <taxon>Metazoa</taxon>
        <taxon>Ecdysozoa</taxon>
        <taxon>Arthropoda</taxon>
        <taxon>Crustacea</taxon>
        <taxon>Multicrustacea</taxon>
        <taxon>Malacostraca</taxon>
        <taxon>Eumalacostraca</taxon>
        <taxon>Eucarida</taxon>
        <taxon>Decapoda</taxon>
        <taxon>Pleocyemata</taxon>
        <taxon>Anomura</taxon>
        <taxon>Galatheoidea</taxon>
        <taxon>Porcellanidae</taxon>
        <taxon>Petrolisthes</taxon>
    </lineage>
</organism>
<dbReference type="PROSITE" id="PS00108">
    <property type="entry name" value="PROTEIN_KINASE_ST"/>
    <property type="match status" value="1"/>
</dbReference>
<evidence type="ECO:0000313" key="3">
    <source>
        <dbReference type="Proteomes" id="UP001286313"/>
    </source>
</evidence>
<dbReference type="GO" id="GO:0005524">
    <property type="term" value="F:ATP binding"/>
    <property type="evidence" value="ECO:0007669"/>
    <property type="project" value="InterPro"/>
</dbReference>
<dbReference type="Pfam" id="PF00069">
    <property type="entry name" value="Pkinase"/>
    <property type="match status" value="1"/>
</dbReference>
<proteinExistence type="predicted"/>
<dbReference type="SMART" id="SM00220">
    <property type="entry name" value="S_TKc"/>
    <property type="match status" value="1"/>
</dbReference>
<accession>A0AAE1BKP0</accession>
<dbReference type="EMBL" id="JAWQEG010008149">
    <property type="protein sequence ID" value="KAK3850894.1"/>
    <property type="molecule type" value="Genomic_DNA"/>
</dbReference>
<name>A0AAE1BKP0_PETCI</name>
<reference evidence="2" key="1">
    <citation type="submission" date="2023-10" db="EMBL/GenBank/DDBJ databases">
        <title>Genome assemblies of two species of porcelain crab, Petrolisthes cinctipes and Petrolisthes manimaculis (Anomura: Porcellanidae).</title>
        <authorList>
            <person name="Angst P."/>
        </authorList>
    </citation>
    <scope>NUCLEOTIDE SEQUENCE</scope>
    <source>
        <strain evidence="2">PB745_01</strain>
        <tissue evidence="2">Gill</tissue>
    </source>
</reference>
<evidence type="ECO:0000313" key="2">
    <source>
        <dbReference type="EMBL" id="KAK3850894.1"/>
    </source>
</evidence>
<dbReference type="InterPro" id="IPR008271">
    <property type="entry name" value="Ser/Thr_kinase_AS"/>
</dbReference>
<dbReference type="SUPFAM" id="SSF56112">
    <property type="entry name" value="Protein kinase-like (PK-like)"/>
    <property type="match status" value="1"/>
</dbReference>
<dbReference type="InterPro" id="IPR011009">
    <property type="entry name" value="Kinase-like_dom_sf"/>
</dbReference>
<dbReference type="Proteomes" id="UP001286313">
    <property type="component" value="Unassembled WGS sequence"/>
</dbReference>
<dbReference type="GO" id="GO:0004672">
    <property type="term" value="F:protein kinase activity"/>
    <property type="evidence" value="ECO:0007669"/>
    <property type="project" value="InterPro"/>
</dbReference>